<dbReference type="GO" id="GO:0005634">
    <property type="term" value="C:nucleus"/>
    <property type="evidence" value="ECO:0007669"/>
    <property type="project" value="UniProtKB-SubCell"/>
</dbReference>
<gene>
    <name evidence="4" type="ORF">CJ030_MR1G008910</name>
</gene>
<dbReference type="GO" id="GO:0043565">
    <property type="term" value="F:sequence-specific DNA binding"/>
    <property type="evidence" value="ECO:0007669"/>
    <property type="project" value="TreeGrafter"/>
</dbReference>
<evidence type="ECO:0000259" key="3">
    <source>
        <dbReference type="Pfam" id="PF22754"/>
    </source>
</evidence>
<comment type="subcellular location">
    <subcellularLocation>
        <location evidence="1">Nucleus</location>
    </subcellularLocation>
</comment>
<evidence type="ECO:0000256" key="2">
    <source>
        <dbReference type="ARBA" id="ARBA00023242"/>
    </source>
</evidence>
<dbReference type="InterPro" id="IPR054502">
    <property type="entry name" value="bHLH-TF_ACT-like_plant"/>
</dbReference>
<dbReference type="OrthoDB" id="1917523at2759"/>
<accession>A0A6A1WK80</accession>
<reference evidence="4 5" key="1">
    <citation type="journal article" date="2019" name="Plant Biotechnol. J.">
        <title>The red bayberry genome and genetic basis of sex determination.</title>
        <authorList>
            <person name="Jia H.M."/>
            <person name="Jia H.J."/>
            <person name="Cai Q.L."/>
            <person name="Wang Y."/>
            <person name="Zhao H.B."/>
            <person name="Yang W.F."/>
            <person name="Wang G.Y."/>
            <person name="Li Y.H."/>
            <person name="Zhan D.L."/>
            <person name="Shen Y.T."/>
            <person name="Niu Q.F."/>
            <person name="Chang L."/>
            <person name="Qiu J."/>
            <person name="Zhao L."/>
            <person name="Xie H.B."/>
            <person name="Fu W.Y."/>
            <person name="Jin J."/>
            <person name="Li X.W."/>
            <person name="Jiao Y."/>
            <person name="Zhou C.C."/>
            <person name="Tu T."/>
            <person name="Chai C.Y."/>
            <person name="Gao J.L."/>
            <person name="Fan L.J."/>
            <person name="van de Weg E."/>
            <person name="Wang J.Y."/>
            <person name="Gao Z.S."/>
        </authorList>
    </citation>
    <scope>NUCLEOTIDE SEQUENCE [LARGE SCALE GENOMIC DNA]</scope>
    <source>
        <tissue evidence="4">Leaves</tissue>
    </source>
</reference>
<dbReference type="GO" id="GO:0003700">
    <property type="term" value="F:DNA-binding transcription factor activity"/>
    <property type="evidence" value="ECO:0007669"/>
    <property type="project" value="TreeGrafter"/>
</dbReference>
<dbReference type="InterPro" id="IPR051358">
    <property type="entry name" value="TF_AMS/ICE1/BHLH6-like"/>
</dbReference>
<organism evidence="4 5">
    <name type="scientific">Morella rubra</name>
    <name type="common">Chinese bayberry</name>
    <dbReference type="NCBI Taxonomy" id="262757"/>
    <lineage>
        <taxon>Eukaryota</taxon>
        <taxon>Viridiplantae</taxon>
        <taxon>Streptophyta</taxon>
        <taxon>Embryophyta</taxon>
        <taxon>Tracheophyta</taxon>
        <taxon>Spermatophyta</taxon>
        <taxon>Magnoliopsida</taxon>
        <taxon>eudicotyledons</taxon>
        <taxon>Gunneridae</taxon>
        <taxon>Pentapetalae</taxon>
        <taxon>rosids</taxon>
        <taxon>fabids</taxon>
        <taxon>Fagales</taxon>
        <taxon>Myricaceae</taxon>
        <taxon>Morella</taxon>
    </lineage>
</organism>
<evidence type="ECO:0000313" key="4">
    <source>
        <dbReference type="EMBL" id="KAB1225705.1"/>
    </source>
</evidence>
<dbReference type="PANTHER" id="PTHR31945">
    <property type="entry name" value="TRANSCRIPTION FACTOR SCREAM2-RELATED"/>
    <property type="match status" value="1"/>
</dbReference>
<feature type="domain" description="Plant bHLH transcription factor ACT-like" evidence="3">
    <location>
        <begin position="69"/>
        <end position="152"/>
    </location>
</feature>
<keyword evidence="2" id="KW-0539">Nucleus</keyword>
<dbReference type="Proteomes" id="UP000516437">
    <property type="component" value="Chromosome 1"/>
</dbReference>
<evidence type="ECO:0000256" key="1">
    <source>
        <dbReference type="ARBA" id="ARBA00004123"/>
    </source>
</evidence>
<dbReference type="AlphaFoldDB" id="A0A6A1WK80"/>
<dbReference type="EMBL" id="RXIC02000019">
    <property type="protein sequence ID" value="KAB1225705.1"/>
    <property type="molecule type" value="Genomic_DNA"/>
</dbReference>
<comment type="caution">
    <text evidence="4">The sequence shown here is derived from an EMBL/GenBank/DDBJ whole genome shotgun (WGS) entry which is preliminary data.</text>
</comment>
<name>A0A6A1WK80_9ROSI</name>
<keyword evidence="5" id="KW-1185">Reference proteome</keyword>
<sequence>MVSRKHKKAAMYKKLQLLRSITNSHAHNKSSIILDASNYIEDLKRKIDEMNHQDNIAAAPNVQASSPLQLKVEAHQTGFLIEVFTERSCCGLLVFLLEAFEELGLDVRQARVSCSEGFHLEAIGAKLDNQGADHGHEIDAQVVKAAVLEAIQSWSEASEQK</sequence>
<dbReference type="Pfam" id="PF22754">
    <property type="entry name" value="bHLH-TF_ACT-like_plant"/>
    <property type="match status" value="1"/>
</dbReference>
<dbReference type="PANTHER" id="PTHR31945:SF146">
    <property type="entry name" value="ACT DOMAIN-CONTAINING PROTEIN"/>
    <property type="match status" value="1"/>
</dbReference>
<protein>
    <recommendedName>
        <fullName evidence="3">Plant bHLH transcription factor ACT-like domain-containing protein</fullName>
    </recommendedName>
</protein>
<proteinExistence type="predicted"/>
<evidence type="ECO:0000313" key="5">
    <source>
        <dbReference type="Proteomes" id="UP000516437"/>
    </source>
</evidence>